<protein>
    <submittedName>
        <fullName evidence="2">Unannotated protein</fullName>
    </submittedName>
</protein>
<proteinExistence type="predicted"/>
<evidence type="ECO:0000256" key="1">
    <source>
        <dbReference type="SAM" id="Phobius"/>
    </source>
</evidence>
<feature type="transmembrane region" description="Helical" evidence="1">
    <location>
        <begin position="52"/>
        <end position="70"/>
    </location>
</feature>
<feature type="transmembrane region" description="Helical" evidence="1">
    <location>
        <begin position="154"/>
        <end position="176"/>
    </location>
</feature>
<evidence type="ECO:0000313" key="2">
    <source>
        <dbReference type="EMBL" id="CAB5016323.1"/>
    </source>
</evidence>
<dbReference type="AlphaFoldDB" id="A0A6J7QKY2"/>
<feature type="transmembrane region" description="Helical" evidence="1">
    <location>
        <begin position="90"/>
        <end position="110"/>
    </location>
</feature>
<sequence>MAEIPWTWLLIRASGVTAWGLLTAVVLWGILLRTRLLGRVASPMRLLDMHRWLGVTALAFLFVHMVMLLIDPKVAFTVPQLLIPGLAPWQPFAVALGIIAFWLIIPVSILGRIRTKLGKAGNTAFQRVHLLAYAAWPFATAHYVLAGTDALAEWSLALLIAGGGLMVFALLARGFVPAPAPKRPVREDRTSTV</sequence>
<feature type="transmembrane region" description="Helical" evidence="1">
    <location>
        <begin position="6"/>
        <end position="31"/>
    </location>
</feature>
<organism evidence="2">
    <name type="scientific">freshwater metagenome</name>
    <dbReference type="NCBI Taxonomy" id="449393"/>
    <lineage>
        <taxon>unclassified sequences</taxon>
        <taxon>metagenomes</taxon>
        <taxon>ecological metagenomes</taxon>
    </lineage>
</organism>
<accession>A0A6J7QKY2</accession>
<dbReference type="EMBL" id="CAFBPA010000236">
    <property type="protein sequence ID" value="CAB5016323.1"/>
    <property type="molecule type" value="Genomic_DNA"/>
</dbReference>
<keyword evidence="1" id="KW-0472">Membrane</keyword>
<keyword evidence="1" id="KW-0812">Transmembrane</keyword>
<gene>
    <name evidence="2" type="ORF">UFOPK4043_01335</name>
</gene>
<feature type="transmembrane region" description="Helical" evidence="1">
    <location>
        <begin position="130"/>
        <end position="148"/>
    </location>
</feature>
<keyword evidence="1" id="KW-1133">Transmembrane helix</keyword>
<name>A0A6J7QKY2_9ZZZZ</name>
<reference evidence="2" key="1">
    <citation type="submission" date="2020-05" db="EMBL/GenBank/DDBJ databases">
        <authorList>
            <person name="Chiriac C."/>
            <person name="Salcher M."/>
            <person name="Ghai R."/>
            <person name="Kavagutti S V."/>
        </authorList>
    </citation>
    <scope>NUCLEOTIDE SEQUENCE</scope>
</reference>